<organism evidence="1 2">
    <name type="scientific">Araneus ventricosus</name>
    <name type="common">Orbweaver spider</name>
    <name type="synonym">Epeira ventricosa</name>
    <dbReference type="NCBI Taxonomy" id="182803"/>
    <lineage>
        <taxon>Eukaryota</taxon>
        <taxon>Metazoa</taxon>
        <taxon>Ecdysozoa</taxon>
        <taxon>Arthropoda</taxon>
        <taxon>Chelicerata</taxon>
        <taxon>Arachnida</taxon>
        <taxon>Araneae</taxon>
        <taxon>Araneomorphae</taxon>
        <taxon>Entelegynae</taxon>
        <taxon>Araneoidea</taxon>
        <taxon>Araneidae</taxon>
        <taxon>Araneus</taxon>
    </lineage>
</organism>
<protein>
    <submittedName>
        <fullName evidence="1">Uncharacterized protein</fullName>
    </submittedName>
</protein>
<evidence type="ECO:0000313" key="2">
    <source>
        <dbReference type="Proteomes" id="UP000499080"/>
    </source>
</evidence>
<reference evidence="1 2" key="1">
    <citation type="journal article" date="2019" name="Sci. Rep.">
        <title>Orb-weaving spider Araneus ventricosus genome elucidates the spidroin gene catalogue.</title>
        <authorList>
            <person name="Kono N."/>
            <person name="Nakamura H."/>
            <person name="Ohtoshi R."/>
            <person name="Moran D.A.P."/>
            <person name="Shinohara A."/>
            <person name="Yoshida Y."/>
            <person name="Fujiwara M."/>
            <person name="Mori M."/>
            <person name="Tomita M."/>
            <person name="Arakawa K."/>
        </authorList>
    </citation>
    <scope>NUCLEOTIDE SEQUENCE [LARGE SCALE GENOMIC DNA]</scope>
</reference>
<gene>
    <name evidence="1" type="ORF">AVEN_78463_1</name>
</gene>
<dbReference type="AlphaFoldDB" id="A0A4Y2P8E4"/>
<sequence length="100" mass="11223">MPKINNPSQVSFLKRPVKTIWFVPWRQMWILNWPLNLKVIVSGTRNAITCNLSSNDRRSTLGAYSPAPKKKSDHMLPGAICCASLLPFALLRIGNTWTSG</sequence>
<evidence type="ECO:0000313" key="1">
    <source>
        <dbReference type="EMBL" id="GBN47684.1"/>
    </source>
</evidence>
<dbReference type="EMBL" id="BGPR01010719">
    <property type="protein sequence ID" value="GBN47684.1"/>
    <property type="molecule type" value="Genomic_DNA"/>
</dbReference>
<proteinExistence type="predicted"/>
<keyword evidence="2" id="KW-1185">Reference proteome</keyword>
<comment type="caution">
    <text evidence="1">The sequence shown here is derived from an EMBL/GenBank/DDBJ whole genome shotgun (WGS) entry which is preliminary data.</text>
</comment>
<accession>A0A4Y2P8E4</accession>
<name>A0A4Y2P8E4_ARAVE</name>
<dbReference type="Proteomes" id="UP000499080">
    <property type="component" value="Unassembled WGS sequence"/>
</dbReference>